<comment type="caution">
    <text evidence="2">The sequence shown here is derived from an EMBL/GenBank/DDBJ whole genome shotgun (WGS) entry which is preliminary data.</text>
</comment>
<evidence type="ECO:0000313" key="3">
    <source>
        <dbReference type="Proteomes" id="UP001239445"/>
    </source>
</evidence>
<name>A0AAJ0B5X7_9PEZI</name>
<evidence type="ECO:0000313" key="2">
    <source>
        <dbReference type="EMBL" id="KAK1752285.1"/>
    </source>
</evidence>
<reference evidence="2" key="1">
    <citation type="submission" date="2023-06" db="EMBL/GenBank/DDBJ databases">
        <title>Genome-scale phylogeny and comparative genomics of the fungal order Sordariales.</title>
        <authorList>
            <consortium name="Lawrence Berkeley National Laboratory"/>
            <person name="Hensen N."/>
            <person name="Bonometti L."/>
            <person name="Westerberg I."/>
            <person name="Brannstrom I.O."/>
            <person name="Guillou S."/>
            <person name="Cros-Aarteil S."/>
            <person name="Calhoun S."/>
            <person name="Haridas S."/>
            <person name="Kuo A."/>
            <person name="Mondo S."/>
            <person name="Pangilinan J."/>
            <person name="Riley R."/>
            <person name="Labutti K."/>
            <person name="Andreopoulos B."/>
            <person name="Lipzen A."/>
            <person name="Chen C."/>
            <person name="Yanf M."/>
            <person name="Daum C."/>
            <person name="Ng V."/>
            <person name="Clum A."/>
            <person name="Steindorff A."/>
            <person name="Ohm R."/>
            <person name="Martin F."/>
            <person name="Silar P."/>
            <person name="Natvig D."/>
            <person name="Lalanne C."/>
            <person name="Gautier V."/>
            <person name="Ament-Velasquez S.L."/>
            <person name="Kruys A."/>
            <person name="Hutchinson M.I."/>
            <person name="Powell A.J."/>
            <person name="Barry K."/>
            <person name="Miller A.N."/>
            <person name="Grigoriev I.V."/>
            <person name="Debuchy R."/>
            <person name="Gladieux P."/>
            <person name="Thoren M.H."/>
            <person name="Johannesson H."/>
        </authorList>
    </citation>
    <scope>NUCLEOTIDE SEQUENCE</scope>
    <source>
        <strain evidence="2">PSN4</strain>
    </source>
</reference>
<feature type="transmembrane region" description="Helical" evidence="1">
    <location>
        <begin position="187"/>
        <end position="205"/>
    </location>
</feature>
<dbReference type="PANTHER" id="PTHR28092">
    <property type="entry name" value="FACTOR-INDUCED GENE 1 PROTEIN"/>
    <property type="match status" value="1"/>
</dbReference>
<sequence>MMAPSKLKLMHQYTAERIGREHGLMILTAISTILVSILLAGCSSSQNLSAVYVLSMYYQIPGQTAVATQQGTSSTHTNIANMVATAVANSTPIEVRAGYFNLCVRRGNDQWECCRDPSALQIRLSDADPLGLIGIAGMFRGNVILPWFLILQVVLHLVTLSALAAFSSWHEDSPALSLFSGPSLARTAQFASGAAAFFALLSALWQHAAASAVQAIIGATSFGYVVSKTGAAAMAIGWISYFLLLFVFFVILMMRRYWQNLNLPACSSDLGMFRSKQMGDN</sequence>
<feature type="transmembrane region" description="Helical" evidence="1">
    <location>
        <begin position="144"/>
        <end position="166"/>
    </location>
</feature>
<evidence type="ECO:0000256" key="1">
    <source>
        <dbReference type="SAM" id="Phobius"/>
    </source>
</evidence>
<dbReference type="AlphaFoldDB" id="A0AAJ0B5X7"/>
<keyword evidence="1" id="KW-0812">Transmembrane</keyword>
<dbReference type="GO" id="GO:0000747">
    <property type="term" value="P:conjugation with cellular fusion"/>
    <property type="evidence" value="ECO:0007669"/>
    <property type="project" value="TreeGrafter"/>
</dbReference>
<dbReference type="GO" id="GO:0043332">
    <property type="term" value="C:mating projection tip"/>
    <property type="evidence" value="ECO:0007669"/>
    <property type="project" value="TreeGrafter"/>
</dbReference>
<keyword evidence="1" id="KW-1133">Transmembrane helix</keyword>
<gene>
    <name evidence="2" type="ORF">QBC47DRAFT_390184</name>
</gene>
<accession>A0AAJ0B5X7</accession>
<dbReference type="PANTHER" id="PTHR28092:SF1">
    <property type="entry name" value="FACTOR-INDUCED GENE 1 PROTEIN"/>
    <property type="match status" value="1"/>
</dbReference>
<dbReference type="EMBL" id="MU839840">
    <property type="protein sequence ID" value="KAK1752285.1"/>
    <property type="molecule type" value="Genomic_DNA"/>
</dbReference>
<organism evidence="2 3">
    <name type="scientific">Echria macrotheca</name>
    <dbReference type="NCBI Taxonomy" id="438768"/>
    <lineage>
        <taxon>Eukaryota</taxon>
        <taxon>Fungi</taxon>
        <taxon>Dikarya</taxon>
        <taxon>Ascomycota</taxon>
        <taxon>Pezizomycotina</taxon>
        <taxon>Sordariomycetes</taxon>
        <taxon>Sordariomycetidae</taxon>
        <taxon>Sordariales</taxon>
        <taxon>Schizotheciaceae</taxon>
        <taxon>Echria</taxon>
    </lineage>
</organism>
<dbReference type="Pfam" id="PF12351">
    <property type="entry name" value="Fig1"/>
    <property type="match status" value="1"/>
</dbReference>
<keyword evidence="3" id="KW-1185">Reference proteome</keyword>
<dbReference type="Proteomes" id="UP001239445">
    <property type="component" value="Unassembled WGS sequence"/>
</dbReference>
<feature type="transmembrane region" description="Helical" evidence="1">
    <location>
        <begin position="231"/>
        <end position="252"/>
    </location>
</feature>
<keyword evidence="1" id="KW-0472">Membrane</keyword>
<protein>
    <submittedName>
        <fullName evidence="2">Ca2+ regulator and membrane fusion protein Fig1-domain-containing protein</fullName>
    </submittedName>
</protein>
<dbReference type="GO" id="GO:0016020">
    <property type="term" value="C:membrane"/>
    <property type="evidence" value="ECO:0007669"/>
    <property type="project" value="InterPro"/>
</dbReference>
<proteinExistence type="predicted"/>
<dbReference type="InterPro" id="IPR033481">
    <property type="entry name" value="Dni1/Fig1"/>
</dbReference>